<gene>
    <name evidence="2" type="ORF">ParKJ_10350</name>
</gene>
<proteinExistence type="predicted"/>
<evidence type="ECO:0000313" key="3">
    <source>
        <dbReference type="Proteomes" id="UP001246473"/>
    </source>
</evidence>
<accession>A0AAP5Q906</accession>
<dbReference type="EMBL" id="JANSLM010000003">
    <property type="protein sequence ID" value="MDT8837812.1"/>
    <property type="molecule type" value="Genomic_DNA"/>
</dbReference>
<evidence type="ECO:0000256" key="1">
    <source>
        <dbReference type="SAM" id="MobiDB-lite"/>
    </source>
</evidence>
<sequence>MANWTTADITRQIGRSPGDAQFSRNAQDKAVAARLRDVSEGLCNVRWPSAIEEHTL</sequence>
<protein>
    <submittedName>
        <fullName evidence="2">Uncharacterized protein</fullName>
    </submittedName>
</protein>
<dbReference type="RefSeq" id="WP_174459548.1">
    <property type="nucleotide sequence ID" value="NZ_CADFGE010000001.1"/>
</dbReference>
<organism evidence="2 3">
    <name type="scientific">Paraburkholderia fungorum</name>
    <dbReference type="NCBI Taxonomy" id="134537"/>
    <lineage>
        <taxon>Bacteria</taxon>
        <taxon>Pseudomonadati</taxon>
        <taxon>Pseudomonadota</taxon>
        <taxon>Betaproteobacteria</taxon>
        <taxon>Burkholderiales</taxon>
        <taxon>Burkholderiaceae</taxon>
        <taxon>Paraburkholderia</taxon>
    </lineage>
</organism>
<dbReference type="AlphaFoldDB" id="A0AAP5Q906"/>
<comment type="caution">
    <text evidence="2">The sequence shown here is derived from an EMBL/GenBank/DDBJ whole genome shotgun (WGS) entry which is preliminary data.</text>
</comment>
<evidence type="ECO:0000313" key="2">
    <source>
        <dbReference type="EMBL" id="MDT8837812.1"/>
    </source>
</evidence>
<feature type="region of interest" description="Disordered" evidence="1">
    <location>
        <begin position="1"/>
        <end position="25"/>
    </location>
</feature>
<reference evidence="2" key="1">
    <citation type="submission" date="2022-08" db="EMBL/GenBank/DDBJ databases">
        <authorList>
            <person name="Kim S.-J."/>
        </authorList>
    </citation>
    <scope>NUCLEOTIDE SEQUENCE</scope>
    <source>
        <strain evidence="2">KJ</strain>
    </source>
</reference>
<name>A0AAP5Q906_9BURK</name>
<dbReference type="Proteomes" id="UP001246473">
    <property type="component" value="Unassembled WGS sequence"/>
</dbReference>